<dbReference type="KEGG" id="cthd:CDO33_18990"/>
<sequence length="80" mass="9179">MKAFGKLLMQKGNLINNVQKQQNAFPKERYYCAFDKRFQFIIKYVIGNTAHNVTQISCKKGLTLSRGACYYIHAVEISSV</sequence>
<evidence type="ECO:0000313" key="2">
    <source>
        <dbReference type="Proteomes" id="UP000236151"/>
    </source>
</evidence>
<accession>A0A2K2FJL4</accession>
<reference evidence="1 2" key="1">
    <citation type="submission" date="2017-06" db="EMBL/GenBank/DDBJ databases">
        <title>Investigating the central metabolism of Clostridium thermosuccinogenes.</title>
        <authorList>
            <person name="Koendjbiharie J.G."/>
            <person name="van Kranenburg R."/>
        </authorList>
    </citation>
    <scope>NUCLEOTIDE SEQUENCE [LARGE SCALE GENOMIC DNA]</scope>
    <source>
        <strain evidence="1 2">DSM 5806</strain>
    </source>
</reference>
<dbReference type="Proteomes" id="UP000236151">
    <property type="component" value="Unassembled WGS sequence"/>
</dbReference>
<evidence type="ECO:0000313" key="1">
    <source>
        <dbReference type="EMBL" id="PNU00878.1"/>
    </source>
</evidence>
<comment type="caution">
    <text evidence="1">The sequence shown here is derived from an EMBL/GenBank/DDBJ whole genome shotgun (WGS) entry which is preliminary data.</text>
</comment>
<dbReference type="EMBL" id="NIOJ01000006">
    <property type="protein sequence ID" value="PNU00878.1"/>
    <property type="molecule type" value="Genomic_DNA"/>
</dbReference>
<protein>
    <submittedName>
        <fullName evidence="1">Uncharacterized protein</fullName>
    </submittedName>
</protein>
<dbReference type="AlphaFoldDB" id="A0A2K2FJL4"/>
<organism evidence="1 2">
    <name type="scientific">Clostridium thermosuccinogenes</name>
    <dbReference type="NCBI Taxonomy" id="84032"/>
    <lineage>
        <taxon>Bacteria</taxon>
        <taxon>Bacillati</taxon>
        <taxon>Bacillota</taxon>
        <taxon>Clostridia</taxon>
        <taxon>Eubacteriales</taxon>
        <taxon>Clostridiaceae</taxon>
        <taxon>Clostridium</taxon>
    </lineage>
</organism>
<gene>
    <name evidence="1" type="ORF">CDQ84_04315</name>
</gene>
<keyword evidence="2" id="KW-1185">Reference proteome</keyword>
<name>A0A2K2FJL4_9CLOT</name>
<proteinExistence type="predicted"/>